<sequence>MLYTVQGIVLRTTDYGEGNKILRLLTREAGKVGVMARGAKKVKSRFGAATQPFTCGEYVYFKSSGLGTLSSAEITYAHNGLHEDLMKSAYASYVAEMADRMLEDGEGSAALYDQLAAALAAIEDDKDAQIVVHIFEMQMLKMAGYAPILEECVSCGSRTGPFAFSAQLGGTLCPLCLHKDAQGIALPEGALKLLRLFTGVDIRRLGATTVKSETKAVLKQCMRAYMDAHIGIAWKARHFLDQMEKYPLS</sequence>
<dbReference type="InterPro" id="IPR042242">
    <property type="entry name" value="RecO_C"/>
</dbReference>
<keyword evidence="5 7" id="KW-0234">DNA repair</keyword>
<keyword evidence="4 7" id="KW-0233">DNA recombination</keyword>
<dbReference type="Gene3D" id="1.20.1440.120">
    <property type="entry name" value="Recombination protein O, C-terminal domain"/>
    <property type="match status" value="1"/>
</dbReference>
<dbReference type="PANTHER" id="PTHR33991:SF1">
    <property type="entry name" value="DNA REPAIR PROTEIN RECO"/>
    <property type="match status" value="1"/>
</dbReference>
<dbReference type="Pfam" id="PF02565">
    <property type="entry name" value="RecO_C"/>
    <property type="match status" value="1"/>
</dbReference>
<evidence type="ECO:0000313" key="10">
    <source>
        <dbReference type="Proteomes" id="UP000031967"/>
    </source>
</evidence>
<dbReference type="InterPro" id="IPR022572">
    <property type="entry name" value="DNA_rep/recomb_RecO_N"/>
</dbReference>
<dbReference type="PANTHER" id="PTHR33991">
    <property type="entry name" value="DNA REPAIR PROTEIN RECO"/>
    <property type="match status" value="1"/>
</dbReference>
<reference evidence="9 10" key="1">
    <citation type="submission" date="2014-12" db="EMBL/GenBank/DDBJ databases">
        <title>Draft genome sequence of Paenibacillus kamchatkensis strain B-2647.</title>
        <authorList>
            <person name="Karlyshev A.V."/>
            <person name="Kudryashova E.B."/>
        </authorList>
    </citation>
    <scope>NUCLEOTIDE SEQUENCE [LARGE SCALE GENOMIC DNA]</scope>
    <source>
        <strain evidence="9 10">VKM B-2647</strain>
    </source>
</reference>
<accession>A0ABR5AKY9</accession>
<feature type="domain" description="DNA replication/recombination mediator RecO N-terminal" evidence="8">
    <location>
        <begin position="1"/>
        <end position="75"/>
    </location>
</feature>
<gene>
    <name evidence="7" type="primary">recO</name>
    <name evidence="9" type="ORF">SD70_04865</name>
</gene>
<evidence type="ECO:0000256" key="2">
    <source>
        <dbReference type="ARBA" id="ARBA00021310"/>
    </source>
</evidence>
<dbReference type="Proteomes" id="UP000031967">
    <property type="component" value="Unassembled WGS sequence"/>
</dbReference>
<dbReference type="EMBL" id="JXAK01000006">
    <property type="protein sequence ID" value="KIL41711.1"/>
    <property type="molecule type" value="Genomic_DNA"/>
</dbReference>
<dbReference type="SUPFAM" id="SSF50249">
    <property type="entry name" value="Nucleic acid-binding proteins"/>
    <property type="match status" value="1"/>
</dbReference>
<dbReference type="SUPFAM" id="SSF57863">
    <property type="entry name" value="ArfGap/RecO-like zinc finger"/>
    <property type="match status" value="1"/>
</dbReference>
<evidence type="ECO:0000256" key="1">
    <source>
        <dbReference type="ARBA" id="ARBA00007452"/>
    </source>
</evidence>
<dbReference type="InterPro" id="IPR003717">
    <property type="entry name" value="RecO"/>
</dbReference>
<dbReference type="InterPro" id="IPR037278">
    <property type="entry name" value="ARFGAP/RecO"/>
</dbReference>
<evidence type="ECO:0000256" key="6">
    <source>
        <dbReference type="ARBA" id="ARBA00033409"/>
    </source>
</evidence>
<evidence type="ECO:0000313" key="9">
    <source>
        <dbReference type="EMBL" id="KIL41711.1"/>
    </source>
</evidence>
<organism evidence="9 10">
    <name type="scientific">Gordoniibacillus kamchatkensis</name>
    <dbReference type="NCBI Taxonomy" id="1590651"/>
    <lineage>
        <taxon>Bacteria</taxon>
        <taxon>Bacillati</taxon>
        <taxon>Bacillota</taxon>
        <taxon>Bacilli</taxon>
        <taxon>Bacillales</taxon>
        <taxon>Paenibacillaceae</taxon>
        <taxon>Gordoniibacillus</taxon>
    </lineage>
</organism>
<keyword evidence="10" id="KW-1185">Reference proteome</keyword>
<keyword evidence="3 7" id="KW-0227">DNA damage</keyword>
<proteinExistence type="inferred from homology"/>
<name>A0ABR5AKY9_9BACL</name>
<dbReference type="NCBIfam" id="TIGR00613">
    <property type="entry name" value="reco"/>
    <property type="match status" value="1"/>
</dbReference>
<evidence type="ECO:0000256" key="5">
    <source>
        <dbReference type="ARBA" id="ARBA00023204"/>
    </source>
</evidence>
<dbReference type="Gene3D" id="2.40.50.140">
    <property type="entry name" value="Nucleic acid-binding proteins"/>
    <property type="match status" value="1"/>
</dbReference>
<protein>
    <recommendedName>
        <fullName evidence="2 7">DNA repair protein RecO</fullName>
    </recommendedName>
    <alternativeName>
        <fullName evidence="6 7">Recombination protein O</fullName>
    </alternativeName>
</protein>
<comment type="similarity">
    <text evidence="1 7">Belongs to the RecO family.</text>
</comment>
<dbReference type="RefSeq" id="WP_041046193.1">
    <property type="nucleotide sequence ID" value="NZ_JXAK01000006.1"/>
</dbReference>
<evidence type="ECO:0000256" key="3">
    <source>
        <dbReference type="ARBA" id="ARBA00022763"/>
    </source>
</evidence>
<evidence type="ECO:0000256" key="7">
    <source>
        <dbReference type="HAMAP-Rule" id="MF_00201"/>
    </source>
</evidence>
<comment type="caution">
    <text evidence="9">The sequence shown here is derived from an EMBL/GenBank/DDBJ whole genome shotgun (WGS) entry which is preliminary data.</text>
</comment>
<comment type="function">
    <text evidence="7">Involved in DNA repair and RecF pathway recombination.</text>
</comment>
<evidence type="ECO:0000259" key="8">
    <source>
        <dbReference type="Pfam" id="PF11967"/>
    </source>
</evidence>
<dbReference type="HAMAP" id="MF_00201">
    <property type="entry name" value="RecO"/>
    <property type="match status" value="1"/>
</dbReference>
<dbReference type="InterPro" id="IPR012340">
    <property type="entry name" value="NA-bd_OB-fold"/>
</dbReference>
<dbReference type="Pfam" id="PF11967">
    <property type="entry name" value="RecO_N"/>
    <property type="match status" value="1"/>
</dbReference>
<evidence type="ECO:0000256" key="4">
    <source>
        <dbReference type="ARBA" id="ARBA00023172"/>
    </source>
</evidence>